<reference evidence="1 2" key="1">
    <citation type="submission" date="2023-01" db="EMBL/GenBank/DDBJ databases">
        <title>Analysis of 21 Apiospora genomes using comparative genomics revels a genus with tremendous synthesis potential of carbohydrate active enzymes and secondary metabolites.</title>
        <authorList>
            <person name="Sorensen T."/>
        </authorList>
    </citation>
    <scope>NUCLEOTIDE SEQUENCE [LARGE SCALE GENOMIC DNA]</scope>
    <source>
        <strain evidence="1 2">CBS 24483</strain>
    </source>
</reference>
<keyword evidence="2" id="KW-1185">Reference proteome</keyword>
<evidence type="ECO:0000313" key="1">
    <source>
        <dbReference type="EMBL" id="KAK7952696.1"/>
    </source>
</evidence>
<protein>
    <submittedName>
        <fullName evidence="1">Uncharacterized protein</fullName>
    </submittedName>
</protein>
<gene>
    <name evidence="1" type="ORF">PG986_008424</name>
</gene>
<proteinExistence type="predicted"/>
<comment type="caution">
    <text evidence="1">The sequence shown here is derived from an EMBL/GenBank/DDBJ whole genome shotgun (WGS) entry which is preliminary data.</text>
</comment>
<dbReference type="Proteomes" id="UP001391051">
    <property type="component" value="Unassembled WGS sequence"/>
</dbReference>
<evidence type="ECO:0000313" key="2">
    <source>
        <dbReference type="Proteomes" id="UP001391051"/>
    </source>
</evidence>
<name>A0ABR1QG50_9PEZI</name>
<dbReference type="RefSeq" id="XP_066700758.1">
    <property type="nucleotide sequence ID" value="XM_066844646.1"/>
</dbReference>
<organism evidence="1 2">
    <name type="scientific">Apiospora aurea</name>
    <dbReference type="NCBI Taxonomy" id="335848"/>
    <lineage>
        <taxon>Eukaryota</taxon>
        <taxon>Fungi</taxon>
        <taxon>Dikarya</taxon>
        <taxon>Ascomycota</taxon>
        <taxon>Pezizomycotina</taxon>
        <taxon>Sordariomycetes</taxon>
        <taxon>Xylariomycetidae</taxon>
        <taxon>Amphisphaeriales</taxon>
        <taxon>Apiosporaceae</taxon>
        <taxon>Apiospora</taxon>
    </lineage>
</organism>
<dbReference type="EMBL" id="JAQQWE010000005">
    <property type="protein sequence ID" value="KAK7952696.1"/>
    <property type="molecule type" value="Genomic_DNA"/>
</dbReference>
<accession>A0ABR1QG50</accession>
<sequence length="224" mass="24511">MVVDGFGSPHDDVTFDSLHLLCGLLLQNTHPVTAFLGNQWTQLQNPWLRHRSVPCSLAGKQGSRNRGPGARGSEAGELLILGGAYPTSGNHLQVINHLAILERVWGRTVNCLVAITADEVQVVGPRAPSRGTGREGRWLAFERAPVSDHDAAKSRRCIVTSDQGAQRYPDAADARWGRRRRGGRAVWEVEDLRREYQQTGHGQRSGELLVTQAPSPWLAGSVVC</sequence>
<dbReference type="GeneID" id="92077708"/>